<accession>A0A0N4W0I6</accession>
<name>A0A0N4W0I6_HAEPC</name>
<dbReference type="WBParaSite" id="HPLM_0000307401-mRNA-1">
    <property type="protein sequence ID" value="HPLM_0000307401-mRNA-1"/>
    <property type="gene ID" value="HPLM_0000307401"/>
</dbReference>
<evidence type="ECO:0000313" key="4">
    <source>
        <dbReference type="WBParaSite" id="HPLM_0000307401-mRNA-1"/>
    </source>
</evidence>
<dbReference type="EMBL" id="UZAF01016095">
    <property type="protein sequence ID" value="VDO20056.1"/>
    <property type="molecule type" value="Genomic_DNA"/>
</dbReference>
<keyword evidence="3" id="KW-1185">Reference proteome</keyword>
<evidence type="ECO:0000313" key="2">
    <source>
        <dbReference type="EMBL" id="VDO20056.1"/>
    </source>
</evidence>
<reference evidence="2 3" key="2">
    <citation type="submission" date="2018-11" db="EMBL/GenBank/DDBJ databases">
        <authorList>
            <consortium name="Pathogen Informatics"/>
        </authorList>
    </citation>
    <scope>NUCLEOTIDE SEQUENCE [LARGE SCALE GENOMIC DNA]</scope>
    <source>
        <strain evidence="2 3">MHpl1</strain>
    </source>
</reference>
<feature type="transmembrane region" description="Helical" evidence="1">
    <location>
        <begin position="21"/>
        <end position="48"/>
    </location>
</feature>
<protein>
    <submittedName>
        <fullName evidence="4">Amino acid permease</fullName>
    </submittedName>
</protein>
<keyword evidence="1" id="KW-1133">Transmembrane helix</keyword>
<evidence type="ECO:0000313" key="3">
    <source>
        <dbReference type="Proteomes" id="UP000268014"/>
    </source>
</evidence>
<evidence type="ECO:0000256" key="1">
    <source>
        <dbReference type="SAM" id="Phobius"/>
    </source>
</evidence>
<reference evidence="4" key="1">
    <citation type="submission" date="2017-02" db="UniProtKB">
        <authorList>
            <consortium name="WormBaseParasite"/>
        </authorList>
    </citation>
    <scope>IDENTIFICATION</scope>
</reference>
<dbReference type="AlphaFoldDB" id="A0A0N4W0I6"/>
<dbReference type="Proteomes" id="UP000268014">
    <property type="component" value="Unassembled WGS sequence"/>
</dbReference>
<keyword evidence="1" id="KW-0812">Transmembrane</keyword>
<proteinExistence type="predicted"/>
<sequence>MIFHAPSSHALLTYTRLSIPAVAAAVAVSAAYLLAVTGTSAIVIPLLMEHGGLLG</sequence>
<organism evidence="4">
    <name type="scientific">Haemonchus placei</name>
    <name type="common">Barber's pole worm</name>
    <dbReference type="NCBI Taxonomy" id="6290"/>
    <lineage>
        <taxon>Eukaryota</taxon>
        <taxon>Metazoa</taxon>
        <taxon>Ecdysozoa</taxon>
        <taxon>Nematoda</taxon>
        <taxon>Chromadorea</taxon>
        <taxon>Rhabditida</taxon>
        <taxon>Rhabditina</taxon>
        <taxon>Rhabditomorpha</taxon>
        <taxon>Strongyloidea</taxon>
        <taxon>Trichostrongylidae</taxon>
        <taxon>Haemonchus</taxon>
    </lineage>
</organism>
<keyword evidence="1" id="KW-0472">Membrane</keyword>
<gene>
    <name evidence="2" type="ORF">HPLM_LOCUS3066</name>
</gene>